<keyword evidence="10" id="KW-1185">Reference proteome</keyword>
<comment type="subcellular location">
    <subcellularLocation>
        <location evidence="1 6">Nucleus</location>
    </subcellularLocation>
</comment>
<feature type="region of interest" description="Disordered" evidence="7">
    <location>
        <begin position="399"/>
        <end position="537"/>
    </location>
</feature>
<keyword evidence="3 6" id="KW-0805">Transcription regulation</keyword>
<evidence type="ECO:0000256" key="7">
    <source>
        <dbReference type="SAM" id="MobiDB-lite"/>
    </source>
</evidence>
<evidence type="ECO:0000256" key="4">
    <source>
        <dbReference type="ARBA" id="ARBA00023163"/>
    </source>
</evidence>
<comment type="caution">
    <text evidence="9">The sequence shown here is derived from an EMBL/GenBank/DDBJ whole genome shotgun (WGS) entry which is preliminary data.</text>
</comment>
<keyword evidence="4 6" id="KW-0804">Transcription</keyword>
<dbReference type="InterPro" id="IPR024943">
    <property type="entry name" value="Enhancer_polycomb"/>
</dbReference>
<evidence type="ECO:0000313" key="9">
    <source>
        <dbReference type="EMBL" id="KAE9588983.1"/>
    </source>
</evidence>
<keyword evidence="5 6" id="KW-0539">Nucleus</keyword>
<comment type="similarity">
    <text evidence="2 6">Belongs to the enhancer of polycomb family.</text>
</comment>
<feature type="region of interest" description="Disordered" evidence="7">
    <location>
        <begin position="1442"/>
        <end position="1472"/>
    </location>
</feature>
<dbReference type="Proteomes" id="UP000447434">
    <property type="component" value="Chromosome 22"/>
</dbReference>
<evidence type="ECO:0000256" key="2">
    <source>
        <dbReference type="ARBA" id="ARBA00008035"/>
    </source>
</evidence>
<dbReference type="GO" id="GO:0035267">
    <property type="term" value="C:NuA4 histone acetyltransferase complex"/>
    <property type="evidence" value="ECO:0007669"/>
    <property type="project" value="InterPro"/>
</dbReference>
<reference evidence="10" key="1">
    <citation type="journal article" date="2020" name="Nat. Commun.">
        <title>Genome sequence of the cluster root forming white lupin.</title>
        <authorList>
            <person name="Hufnagel B."/>
            <person name="Marques A."/>
            <person name="Soriano A."/>
            <person name="Marques L."/>
            <person name="Divol F."/>
            <person name="Doumas P."/>
            <person name="Sallet E."/>
            <person name="Mancinotti D."/>
            <person name="Carrere S."/>
            <person name="Marande W."/>
            <person name="Arribat S."/>
            <person name="Keller J."/>
            <person name="Huneau C."/>
            <person name="Blein T."/>
            <person name="Aime D."/>
            <person name="Laguerre M."/>
            <person name="Taylor J."/>
            <person name="Schubert V."/>
            <person name="Nelson M."/>
            <person name="Geu-Flores F."/>
            <person name="Crespi M."/>
            <person name="Gallardo-Guerrero K."/>
            <person name="Delaux P.-M."/>
            <person name="Salse J."/>
            <person name="Berges H."/>
            <person name="Guyot R."/>
            <person name="Gouzy J."/>
            <person name="Peret B."/>
        </authorList>
    </citation>
    <scope>NUCLEOTIDE SEQUENCE [LARGE SCALE GENOMIC DNA]</scope>
    <source>
        <strain evidence="10">cv. Amiga</strain>
    </source>
</reference>
<dbReference type="OrthoDB" id="435275at2759"/>
<feature type="region of interest" description="Disordered" evidence="7">
    <location>
        <begin position="1526"/>
        <end position="1545"/>
    </location>
</feature>
<feature type="compositionally biased region" description="Basic and acidic residues" evidence="7">
    <location>
        <begin position="127"/>
        <end position="136"/>
    </location>
</feature>
<dbReference type="Gene3D" id="2.30.30.140">
    <property type="match status" value="1"/>
</dbReference>
<feature type="compositionally biased region" description="Basic and acidic residues" evidence="7">
    <location>
        <begin position="224"/>
        <end position="235"/>
    </location>
</feature>
<evidence type="ECO:0000256" key="5">
    <source>
        <dbReference type="ARBA" id="ARBA00023242"/>
    </source>
</evidence>
<feature type="region of interest" description="Disordered" evidence="7">
    <location>
        <begin position="121"/>
        <end position="192"/>
    </location>
</feature>
<feature type="compositionally biased region" description="Basic and acidic residues" evidence="7">
    <location>
        <begin position="42"/>
        <end position="54"/>
    </location>
</feature>
<organism evidence="9 10">
    <name type="scientific">Lupinus albus</name>
    <name type="common">White lupine</name>
    <name type="synonym">Lupinus termis</name>
    <dbReference type="NCBI Taxonomy" id="3870"/>
    <lineage>
        <taxon>Eukaryota</taxon>
        <taxon>Viridiplantae</taxon>
        <taxon>Streptophyta</taxon>
        <taxon>Embryophyta</taxon>
        <taxon>Tracheophyta</taxon>
        <taxon>Spermatophyta</taxon>
        <taxon>Magnoliopsida</taxon>
        <taxon>eudicotyledons</taxon>
        <taxon>Gunneridae</taxon>
        <taxon>Pentapetalae</taxon>
        <taxon>rosids</taxon>
        <taxon>fabids</taxon>
        <taxon>Fabales</taxon>
        <taxon>Fabaceae</taxon>
        <taxon>Papilionoideae</taxon>
        <taxon>50 kb inversion clade</taxon>
        <taxon>genistoids sensu lato</taxon>
        <taxon>core genistoids</taxon>
        <taxon>Genisteae</taxon>
        <taxon>Lupinus</taxon>
    </lineage>
</organism>
<dbReference type="GO" id="GO:0005634">
    <property type="term" value="C:nucleus"/>
    <property type="evidence" value="ECO:0007669"/>
    <property type="project" value="UniProtKB-SubCell"/>
</dbReference>
<feature type="compositionally biased region" description="Acidic residues" evidence="7">
    <location>
        <begin position="247"/>
        <end position="257"/>
    </location>
</feature>
<evidence type="ECO:0000259" key="8">
    <source>
        <dbReference type="Pfam" id="PF10513"/>
    </source>
</evidence>
<dbReference type="InterPro" id="IPR019542">
    <property type="entry name" value="Enhancer_polycomb-like_N"/>
</dbReference>
<feature type="compositionally biased region" description="Basic and acidic residues" evidence="7">
    <location>
        <begin position="516"/>
        <end position="537"/>
    </location>
</feature>
<dbReference type="GO" id="GO:0006357">
    <property type="term" value="P:regulation of transcription by RNA polymerase II"/>
    <property type="evidence" value="ECO:0007669"/>
    <property type="project" value="InterPro"/>
</dbReference>
<dbReference type="Pfam" id="PF10513">
    <property type="entry name" value="EPL1"/>
    <property type="match status" value="1"/>
</dbReference>
<feature type="compositionally biased region" description="Acidic residues" evidence="7">
    <location>
        <begin position="1534"/>
        <end position="1545"/>
    </location>
</feature>
<dbReference type="GO" id="GO:0032259">
    <property type="term" value="P:methylation"/>
    <property type="evidence" value="ECO:0007669"/>
    <property type="project" value="UniProtKB-KW"/>
</dbReference>
<dbReference type="EMBL" id="WOCE01000022">
    <property type="protein sequence ID" value="KAE9588983.1"/>
    <property type="molecule type" value="Genomic_DNA"/>
</dbReference>
<accession>A0A6A4NAD4</accession>
<gene>
    <name evidence="9" type="ORF">Lalb_Chr22g0361331</name>
</gene>
<dbReference type="CDD" id="cd20404">
    <property type="entry name" value="Tudor_Agenet_AtEML-like"/>
    <property type="match status" value="1"/>
</dbReference>
<feature type="compositionally biased region" description="Basic and acidic residues" evidence="7">
    <location>
        <begin position="154"/>
        <end position="177"/>
    </location>
</feature>
<evidence type="ECO:0000313" key="10">
    <source>
        <dbReference type="Proteomes" id="UP000447434"/>
    </source>
</evidence>
<feature type="region of interest" description="Disordered" evidence="7">
    <location>
        <begin position="224"/>
        <end position="258"/>
    </location>
</feature>
<sequence>MDGREENFNETSITKKSRSLDLKSLYKSQLTKESLKKKSLKRDHSRDRGDDEKTNKRKKVRQEVSSSRLDNADGRIKKNLDGEPGSGRQDLGELKSGLSSSNGTNGVFICLHDNLVHVPTRKRSERKKIEDCEAANREGLPNFETGRGDQVPKLGRDDMRKEIDSSKIKQKKNSDKLKGKRSSNSNSLQRFKGNEDLASYPLVNSSVSSLKNLRRKDRKRKTLDLDRSGVAKEAEPVIDSCKLSDDLQQDEDEENLEENAARMLSSRFDPSCTGFSSSSKSSRLPSANGLSFLPSSSENIVNHGSKSRLDSESASVDTAGRNLMPKKRRHFYDIPLANVDAYWLLKRRIKVFWPLDQSWYYGFVNGYDAEKRLYHIKYDDRDEEWINLQTERFKLLSLRSEIPGNPTRRRSSTKSRSSDQENGSKSRNKRQRKATTVDDSCGGSGMDSEPIISWLARSPHQVKSSSFHGNKKQKGKVTPPSTNTSLLYDEPVGVNRHLAKGSLGDAKNNLSCDPVSQDKSESLREKSPLQRATHTKDGKQHIVYVRKRFRRAAPIPVVIEPSGRRVEIEGPLCFTYKAGVSKIFWEMESSAFRFDLNFPIRLVLNCSFESENLWLLGAGLLHNYGTVVTKWPRVSLEMLFVDNVVGLRFVLFEGCLNMAVAFIFLVLRVFHQPAPQGNSVDLQWPLTSIGFKFSSAQLIKKPLVFAFYSFSKVKNSKWISLDSRLKKHCLLSKQLPLAECTYDNIQAIQNGSFRFPMTSISDPTSAKLLKEQVRQKRSRQGIYIMGGSKVSTQIEHQSMDAIERKFPPFSLSFAAAPALFLSLHLDLLMKQSAARINFCDHAPIDVQEEFGLVEGDCPSINLKNDTMTLSKGAAVDEQCCAELDQVIGSSTCSDQIVSEKYKDIDLSGAVTPISHGSEKRGTLSEWQSHPSRNIDGGVIPSPILTAPRSSWHRNRSNSLLSPGWSVGKSNSFYSEFSVGPRKPRRQVSYSVPFAGYEFSSRYKRHHQKVLYHKRIIRASEKKSPDAARVLEKDFESLSCDANVLITVGDKGWRESRSQVVLELLDHNEWTLAVKNLGITIYSYKANQVLQPGSINRYSHAMTWKGGKDWTLEFPDRRQWALFKVLYEECYNRNIRAASVKNIPIPGVHLKEENDDDGPEVTYVRSFNYFQQVETDFEMALDPSRVLYDMDSDDEQWISNIQNSEKDNCDFNGISEEMFQKTMDLFEKAAYAQKRDEFTPNEIEELMVNVGPLCLGKIIYEHWQKKRQKKGMALIRHFQPPLWKRYQKQVKEWEVALSKNNNPGNGGVNEVATLEKPPMFAFCLKPRGLKLLNKGLKHRSQKRVSLSRHTNSSLYQDGFHTFGRRLSGFAIGDENFKYPGLSYDSLDDSSSRVFSPKDADNMRYYSMSNDGYYRNPVPKFGRGNSNKFAPFMYHNDSQFKASYSQRMSASGKRNGFNRQHLQDGPQRYGSEHLDGSELDEFKLRDASVAAQHARNRAKFMRQRANAMQSIADVAIQRAAVALMTAEAMKTSENSAEGDAEPQEASK</sequence>
<keyword evidence="9" id="KW-0489">Methyltransferase</keyword>
<feature type="domain" description="Enhancer of polycomb-like N-terminal" evidence="8">
    <location>
        <begin position="1136"/>
        <end position="1227"/>
    </location>
</feature>
<evidence type="ECO:0000256" key="6">
    <source>
        <dbReference type="RuleBase" id="RU361124"/>
    </source>
</evidence>
<feature type="compositionally biased region" description="Basic and acidic residues" evidence="7">
    <location>
        <begin position="70"/>
        <end position="81"/>
    </location>
</feature>
<dbReference type="GO" id="GO:0008168">
    <property type="term" value="F:methyltransferase activity"/>
    <property type="evidence" value="ECO:0007669"/>
    <property type="project" value="UniProtKB-KW"/>
</dbReference>
<name>A0A6A4NAD4_LUPAL</name>
<evidence type="ECO:0000256" key="3">
    <source>
        <dbReference type="ARBA" id="ARBA00023015"/>
    </source>
</evidence>
<proteinExistence type="inferred from homology"/>
<feature type="region of interest" description="Disordered" evidence="7">
    <location>
        <begin position="1"/>
        <end position="100"/>
    </location>
</feature>
<keyword evidence="9" id="KW-0808">Transferase</keyword>
<evidence type="ECO:0000256" key="1">
    <source>
        <dbReference type="ARBA" id="ARBA00004123"/>
    </source>
</evidence>
<protein>
    <recommendedName>
        <fullName evidence="6">Enhancer of polycomb-like protein</fullName>
    </recommendedName>
</protein>
<dbReference type="PANTHER" id="PTHR14898">
    <property type="entry name" value="ENHANCER OF POLYCOMB"/>
    <property type="match status" value="1"/>
</dbReference>